<dbReference type="InterPro" id="IPR029044">
    <property type="entry name" value="Nucleotide-diphossugar_trans"/>
</dbReference>
<keyword evidence="7 8" id="KW-0472">Membrane</keyword>
<gene>
    <name evidence="10" type="ordered locus">Isop_0360</name>
</gene>
<proteinExistence type="predicted"/>
<reference evidence="10 11" key="2">
    <citation type="journal article" date="2011" name="Stand. Genomic Sci.">
        <title>Complete genome sequence of Isosphaera pallida type strain (IS1B).</title>
        <authorList>
            <consortium name="US DOE Joint Genome Institute (JGI-PGF)"/>
            <person name="Goker M."/>
            <person name="Cleland D."/>
            <person name="Saunders E."/>
            <person name="Lapidus A."/>
            <person name="Nolan M."/>
            <person name="Lucas S."/>
            <person name="Hammon N."/>
            <person name="Deshpande S."/>
            <person name="Cheng J.F."/>
            <person name="Tapia R."/>
            <person name="Han C."/>
            <person name="Goodwin L."/>
            <person name="Pitluck S."/>
            <person name="Liolios K."/>
            <person name="Pagani I."/>
            <person name="Ivanova N."/>
            <person name="Mavromatis K."/>
            <person name="Pati A."/>
            <person name="Chen A."/>
            <person name="Palaniappan K."/>
            <person name="Land M."/>
            <person name="Hauser L."/>
            <person name="Chang Y.J."/>
            <person name="Jeffries C.D."/>
            <person name="Detter J.C."/>
            <person name="Beck B."/>
            <person name="Woyke T."/>
            <person name="Bristow J."/>
            <person name="Eisen J.A."/>
            <person name="Markowitz V."/>
            <person name="Hugenholtz P."/>
            <person name="Kyrpides N.C."/>
            <person name="Klenk H.P."/>
        </authorList>
    </citation>
    <scope>NUCLEOTIDE SEQUENCE [LARGE SCALE GENOMIC DNA]</scope>
    <source>
        <strain evidence="11">ATCC 43644 / DSM 9630 / IS1B</strain>
    </source>
</reference>
<keyword evidence="1" id="KW-1003">Cell membrane</keyword>
<name>E8QXX6_ISOPI</name>
<evidence type="ECO:0000313" key="10">
    <source>
        <dbReference type="EMBL" id="ADV60955.1"/>
    </source>
</evidence>
<keyword evidence="5" id="KW-0448">Lipopolysaccharide biosynthesis</keyword>
<dbReference type="STRING" id="575540.Isop_0360"/>
<dbReference type="Pfam" id="PF00535">
    <property type="entry name" value="Glycos_transf_2"/>
    <property type="match status" value="1"/>
</dbReference>
<dbReference type="CDD" id="cd04187">
    <property type="entry name" value="DPM1_like_bac"/>
    <property type="match status" value="1"/>
</dbReference>
<evidence type="ECO:0000256" key="8">
    <source>
        <dbReference type="SAM" id="Phobius"/>
    </source>
</evidence>
<evidence type="ECO:0000256" key="3">
    <source>
        <dbReference type="ARBA" id="ARBA00022679"/>
    </source>
</evidence>
<evidence type="ECO:0000256" key="7">
    <source>
        <dbReference type="ARBA" id="ARBA00023136"/>
    </source>
</evidence>
<dbReference type="GO" id="GO:0099621">
    <property type="term" value="F:undecaprenyl-phosphate 4-deoxy-4-formamido-L-arabinose transferase activity"/>
    <property type="evidence" value="ECO:0007669"/>
    <property type="project" value="TreeGrafter"/>
</dbReference>
<dbReference type="InterPro" id="IPR050256">
    <property type="entry name" value="Glycosyltransferase_2"/>
</dbReference>
<feature type="domain" description="Glycosyltransferase 2-like" evidence="9">
    <location>
        <begin position="59"/>
        <end position="225"/>
    </location>
</feature>
<keyword evidence="2" id="KW-0328">Glycosyltransferase</keyword>
<dbReference type="RefSeq" id="WP_013563244.1">
    <property type="nucleotide sequence ID" value="NC_014962.1"/>
</dbReference>
<sequence length="385" mass="42433">MFTPLPPRRAEIAAVSSSIPATDRSAVVPTGVVEVMNAPRTQVHDETNVAQPAVPPELSVVVPVKDERENVAELHRQLVAALESTGRSHEILWIDDGSRDGSWEVIAGLVAADPTGRVRAVRLRRNFGKAAALTAGFQKARGRLIFTLDGDLQDDPAEIPRFLEAIDANGGLDLVSGWKKTRHDPWHKVYPSLVFNAMVSRLSGCQLHDHNCGFKLYRVEILREIRIYGELHRFVPALAYARGFRVGELAVNHRPRTHGRSKYGVERFVKGFLDLLTVWFVTGFRQRPLHILGPLGLLFLATGVFGLTWLALEWLAGVRPIGTRPFLSYSAVSLSIGAQLLSLGVLAELLTFYQHRPSDAYSIAQSLGFCEDNKPPLSGNRAGDS</sequence>
<dbReference type="SUPFAM" id="SSF53448">
    <property type="entry name" value="Nucleotide-diphospho-sugar transferases"/>
    <property type="match status" value="1"/>
</dbReference>
<dbReference type="HOGENOM" id="CLU_033536_0_0_0"/>
<keyword evidence="4 8" id="KW-0812">Transmembrane</keyword>
<dbReference type="InParanoid" id="E8QXX6"/>
<dbReference type="KEGG" id="ipa:Isop_0360"/>
<dbReference type="eggNOG" id="COG1215">
    <property type="taxonomic scope" value="Bacteria"/>
</dbReference>
<evidence type="ECO:0000256" key="5">
    <source>
        <dbReference type="ARBA" id="ARBA00022985"/>
    </source>
</evidence>
<dbReference type="Proteomes" id="UP000008631">
    <property type="component" value="Chromosome"/>
</dbReference>
<evidence type="ECO:0000259" key="9">
    <source>
        <dbReference type="Pfam" id="PF00535"/>
    </source>
</evidence>
<organism evidence="10 11">
    <name type="scientific">Isosphaera pallida (strain ATCC 43644 / DSM 9630 / IS1B)</name>
    <dbReference type="NCBI Taxonomy" id="575540"/>
    <lineage>
        <taxon>Bacteria</taxon>
        <taxon>Pseudomonadati</taxon>
        <taxon>Planctomycetota</taxon>
        <taxon>Planctomycetia</taxon>
        <taxon>Isosphaerales</taxon>
        <taxon>Isosphaeraceae</taxon>
        <taxon>Isosphaera</taxon>
    </lineage>
</organism>
<evidence type="ECO:0000256" key="1">
    <source>
        <dbReference type="ARBA" id="ARBA00022475"/>
    </source>
</evidence>
<evidence type="ECO:0000313" key="11">
    <source>
        <dbReference type="Proteomes" id="UP000008631"/>
    </source>
</evidence>
<feature type="transmembrane region" description="Helical" evidence="8">
    <location>
        <begin position="291"/>
        <end position="312"/>
    </location>
</feature>
<dbReference type="PANTHER" id="PTHR48090:SF3">
    <property type="entry name" value="UNDECAPRENYL-PHOSPHATE 4-DEOXY-4-FORMAMIDO-L-ARABINOSE TRANSFERASE"/>
    <property type="match status" value="1"/>
</dbReference>
<dbReference type="GO" id="GO:0009103">
    <property type="term" value="P:lipopolysaccharide biosynthetic process"/>
    <property type="evidence" value="ECO:0007669"/>
    <property type="project" value="UniProtKB-KW"/>
</dbReference>
<accession>E8QXX6</accession>
<keyword evidence="11" id="KW-1185">Reference proteome</keyword>
<evidence type="ECO:0000256" key="2">
    <source>
        <dbReference type="ARBA" id="ARBA00022676"/>
    </source>
</evidence>
<dbReference type="GO" id="GO:0005886">
    <property type="term" value="C:plasma membrane"/>
    <property type="evidence" value="ECO:0007669"/>
    <property type="project" value="TreeGrafter"/>
</dbReference>
<dbReference type="InterPro" id="IPR001173">
    <property type="entry name" value="Glyco_trans_2-like"/>
</dbReference>
<dbReference type="Gene3D" id="3.90.550.10">
    <property type="entry name" value="Spore Coat Polysaccharide Biosynthesis Protein SpsA, Chain A"/>
    <property type="match status" value="1"/>
</dbReference>
<protein>
    <submittedName>
        <fullName evidence="10">Glycosyl transferase family 2</fullName>
    </submittedName>
</protein>
<dbReference type="PANTHER" id="PTHR48090">
    <property type="entry name" value="UNDECAPRENYL-PHOSPHATE 4-DEOXY-4-FORMAMIDO-L-ARABINOSE TRANSFERASE-RELATED"/>
    <property type="match status" value="1"/>
</dbReference>
<evidence type="ECO:0000256" key="6">
    <source>
        <dbReference type="ARBA" id="ARBA00022989"/>
    </source>
</evidence>
<feature type="transmembrane region" description="Helical" evidence="8">
    <location>
        <begin position="332"/>
        <end position="353"/>
    </location>
</feature>
<reference key="1">
    <citation type="submission" date="2010-11" db="EMBL/GenBank/DDBJ databases">
        <title>The complete sequence of chromosome of Isophaera pallida ATCC 43644.</title>
        <authorList>
            <consortium name="US DOE Joint Genome Institute (JGI-PGF)"/>
            <person name="Lucas S."/>
            <person name="Copeland A."/>
            <person name="Lapidus A."/>
            <person name="Bruce D."/>
            <person name="Goodwin L."/>
            <person name="Pitluck S."/>
            <person name="Kyrpides N."/>
            <person name="Mavromatis K."/>
            <person name="Pagani I."/>
            <person name="Ivanova N."/>
            <person name="Saunders E."/>
            <person name="Brettin T."/>
            <person name="Detter J.C."/>
            <person name="Han C."/>
            <person name="Tapia R."/>
            <person name="Land M."/>
            <person name="Hauser L."/>
            <person name="Markowitz V."/>
            <person name="Cheng J.-F."/>
            <person name="Hugenholtz P."/>
            <person name="Woyke T."/>
            <person name="Wu D."/>
            <person name="Eisen J.A."/>
        </authorList>
    </citation>
    <scope>NUCLEOTIDE SEQUENCE</scope>
    <source>
        <strain>ATCC 43644</strain>
    </source>
</reference>
<dbReference type="EMBL" id="CP002353">
    <property type="protein sequence ID" value="ADV60955.1"/>
    <property type="molecule type" value="Genomic_DNA"/>
</dbReference>
<dbReference type="AlphaFoldDB" id="E8QXX6"/>
<keyword evidence="6 8" id="KW-1133">Transmembrane helix</keyword>
<evidence type="ECO:0000256" key="4">
    <source>
        <dbReference type="ARBA" id="ARBA00022692"/>
    </source>
</evidence>
<keyword evidence="3 10" id="KW-0808">Transferase</keyword>